<dbReference type="EMBL" id="MZ234028">
    <property type="protein sequence ID" value="QZI80635.1"/>
    <property type="molecule type" value="Genomic_DNA"/>
</dbReference>
<sequence>MFKLLKSGKSVSVLSHTTQLLAVVTLSLSGDLLKCAHYESCCFRCQPLF</sequence>
<evidence type="ECO:0000313" key="1">
    <source>
        <dbReference type="EMBL" id="QZI80635.1"/>
    </source>
</evidence>
<name>A0ABX9AFN0_9CAUD</name>
<protein>
    <submittedName>
        <fullName evidence="1">Uncharacterized protein</fullName>
    </submittedName>
</protein>
<accession>A0ABX9AFN0</accession>
<keyword evidence="2" id="KW-1185">Reference proteome</keyword>
<reference evidence="1 2" key="1">
    <citation type="submission" date="2021-05" db="EMBL/GenBank/DDBJ databases">
        <title>Naturally bred epsilon2 phages have an improved host range and effectivity in uropathogenic E. coli over their ancestor phages.</title>
        <authorList>
            <person name="Saez D."/>
            <person name="Loose M."/>
            <person name="Mutti M."/>
            <person name="Visram Z."/>
            <person name="Hitzenhammer E."/>
            <person name="Dippel D."/>
            <person name="Tisakova L."/>
            <person name="Schertler S."/>
            <person name="Wittmann J."/>
            <person name="Corsini L."/>
            <person name="Wagenlehner F."/>
        </authorList>
    </citation>
    <scope>NUCLEOTIDE SEQUENCE [LARGE SCALE GENOMIC DNA]</scope>
</reference>
<dbReference type="Proteomes" id="UP000828739">
    <property type="component" value="Segment"/>
</dbReference>
<organism evidence="1 2">
    <name type="scientific">Escherichia phage vB_EcoP-CHD5UKE1</name>
    <dbReference type="NCBI Taxonomy" id="2865805"/>
    <lineage>
        <taxon>Viruses</taxon>
        <taxon>Duplodnaviria</taxon>
        <taxon>Heunggongvirae</taxon>
        <taxon>Uroviricota</taxon>
        <taxon>Caudoviricetes</taxon>
        <taxon>Mktvariviridae</taxon>
        <taxon>Gordonclarkvirinae</taxon>
        <taxon>Kuravirus</taxon>
        <taxon>Kuravirus CHD5UKE1</taxon>
        <taxon>Kuravirus SU10</taxon>
    </lineage>
</organism>
<proteinExistence type="predicted"/>
<gene>
    <name evidence="1" type="ORF">CHD5UKE1_139</name>
</gene>
<evidence type="ECO:0000313" key="2">
    <source>
        <dbReference type="Proteomes" id="UP000828739"/>
    </source>
</evidence>